<organism evidence="6 7">
    <name type="scientific">Iris pallida</name>
    <name type="common">Sweet iris</name>
    <dbReference type="NCBI Taxonomy" id="29817"/>
    <lineage>
        <taxon>Eukaryota</taxon>
        <taxon>Viridiplantae</taxon>
        <taxon>Streptophyta</taxon>
        <taxon>Embryophyta</taxon>
        <taxon>Tracheophyta</taxon>
        <taxon>Spermatophyta</taxon>
        <taxon>Magnoliopsida</taxon>
        <taxon>Liliopsida</taxon>
        <taxon>Asparagales</taxon>
        <taxon>Iridaceae</taxon>
        <taxon>Iridoideae</taxon>
        <taxon>Irideae</taxon>
        <taxon>Iris</taxon>
    </lineage>
</organism>
<accession>A0AAX6I4E2</accession>
<feature type="domain" description="Sec39" evidence="5">
    <location>
        <begin position="11"/>
        <end position="167"/>
    </location>
</feature>
<evidence type="ECO:0000259" key="5">
    <source>
        <dbReference type="Pfam" id="PF08314"/>
    </source>
</evidence>
<keyword evidence="4" id="KW-0653">Protein transport</keyword>
<keyword evidence="3" id="KW-0256">Endoplasmic reticulum</keyword>
<sequence>MWRDMQCFQEKAFPFLDTEFMLIEFCRGLLKAGKFSLARNYLKGTGSVALSTEKAEYLVIQAAREYFFSASSLSCLEIWKARECLSLFPNSKNVQAEADIIEALTTRLPNLGVTLLPVQFRQIRNPMEIINMVISSHGGAYLNVEELIDIAKLLGLSSLDDIAAVEEAIAREAAVAGDLQLAFDLCLVLAKKGHGSVWDLCAAIARGPQLDNMDTGSRKKLLGFALSYCDDESISELFQAWKDFDIRIQCEKLMISTQTTPPNYYNQGSSIISLPVNSVQDIFDLRESSETIKHSSSFHKSRSDDLIHFKDIKDTLSTVGKELLTEDGIVWDSLLRENRKFLSFAALELPWLLELSRKEEYCKRAPGVEVPSGRYCSSASSYQCSLLVGYE</sequence>
<comment type="caution">
    <text evidence="6">The sequence shown here is derived from an EMBL/GenBank/DDBJ whole genome shotgun (WGS) entry which is preliminary data.</text>
</comment>
<reference evidence="6" key="2">
    <citation type="submission" date="2023-04" db="EMBL/GenBank/DDBJ databases">
        <authorList>
            <person name="Bruccoleri R.E."/>
            <person name="Oakeley E.J."/>
            <person name="Faust A.-M."/>
            <person name="Dessus-Babus S."/>
            <person name="Altorfer M."/>
            <person name="Burckhardt D."/>
            <person name="Oertli M."/>
            <person name="Naumann U."/>
            <person name="Petersen F."/>
            <person name="Wong J."/>
        </authorList>
    </citation>
    <scope>NUCLEOTIDE SEQUENCE</scope>
    <source>
        <strain evidence="6">GSM-AAB239-AS_SAM_17_03QT</strain>
        <tissue evidence="6">Leaf</tissue>
    </source>
</reference>
<dbReference type="PANTHER" id="PTHR15922:SF2">
    <property type="entry name" value="NBAS SUBUNIT OF NRZ TETHERING COMPLEX"/>
    <property type="match status" value="1"/>
</dbReference>
<dbReference type="GO" id="GO:0006890">
    <property type="term" value="P:retrograde vesicle-mediated transport, Golgi to endoplasmic reticulum"/>
    <property type="evidence" value="ECO:0007669"/>
    <property type="project" value="InterPro"/>
</dbReference>
<evidence type="ECO:0000256" key="1">
    <source>
        <dbReference type="ARBA" id="ARBA00004240"/>
    </source>
</evidence>
<dbReference type="EMBL" id="JANAVB010004617">
    <property type="protein sequence ID" value="KAJ6848160.1"/>
    <property type="molecule type" value="Genomic_DNA"/>
</dbReference>
<protein>
    <submittedName>
        <fullName evidence="6">MAG2-interacting protein 2 isoform X1</fullName>
    </submittedName>
</protein>
<comment type="subcellular location">
    <subcellularLocation>
        <location evidence="1">Endoplasmic reticulum</location>
    </subcellularLocation>
</comment>
<evidence type="ECO:0000313" key="6">
    <source>
        <dbReference type="EMBL" id="KAJ6848160.1"/>
    </source>
</evidence>
<dbReference type="Proteomes" id="UP001140949">
    <property type="component" value="Unassembled WGS sequence"/>
</dbReference>
<dbReference type="AlphaFoldDB" id="A0AAX6I4E2"/>
<evidence type="ECO:0000313" key="7">
    <source>
        <dbReference type="Proteomes" id="UP001140949"/>
    </source>
</evidence>
<reference evidence="6" key="1">
    <citation type="journal article" date="2023" name="GigaByte">
        <title>Genome assembly of the bearded iris, Iris pallida Lam.</title>
        <authorList>
            <person name="Bruccoleri R.E."/>
            <person name="Oakeley E.J."/>
            <person name="Faust A.M.E."/>
            <person name="Altorfer M."/>
            <person name="Dessus-Babus S."/>
            <person name="Burckhardt D."/>
            <person name="Oertli M."/>
            <person name="Naumann U."/>
            <person name="Petersen F."/>
            <person name="Wong J."/>
        </authorList>
    </citation>
    <scope>NUCLEOTIDE SEQUENCE</scope>
    <source>
        <strain evidence="6">GSM-AAB239-AS_SAM_17_03QT</strain>
    </source>
</reference>
<dbReference type="GO" id="GO:0015031">
    <property type="term" value="P:protein transport"/>
    <property type="evidence" value="ECO:0007669"/>
    <property type="project" value="UniProtKB-KW"/>
</dbReference>
<keyword evidence="7" id="KW-1185">Reference proteome</keyword>
<name>A0AAX6I4E2_IRIPA</name>
<keyword evidence="2" id="KW-0813">Transport</keyword>
<evidence type="ECO:0000256" key="4">
    <source>
        <dbReference type="ARBA" id="ARBA00022927"/>
    </source>
</evidence>
<evidence type="ECO:0000256" key="3">
    <source>
        <dbReference type="ARBA" id="ARBA00022824"/>
    </source>
</evidence>
<proteinExistence type="predicted"/>
<dbReference type="GO" id="GO:0070939">
    <property type="term" value="C:Dsl1/NZR complex"/>
    <property type="evidence" value="ECO:0007669"/>
    <property type="project" value="TreeGrafter"/>
</dbReference>
<dbReference type="Pfam" id="PF08314">
    <property type="entry name" value="Sec39"/>
    <property type="match status" value="1"/>
</dbReference>
<evidence type="ECO:0000256" key="2">
    <source>
        <dbReference type="ARBA" id="ARBA00022448"/>
    </source>
</evidence>
<dbReference type="InterPro" id="IPR013244">
    <property type="entry name" value="Sec39_domain"/>
</dbReference>
<dbReference type="GO" id="GO:0000149">
    <property type="term" value="F:SNARE binding"/>
    <property type="evidence" value="ECO:0007669"/>
    <property type="project" value="TreeGrafter"/>
</dbReference>
<dbReference type="PANTHER" id="PTHR15922">
    <property type="entry name" value="NEUROBLASTOMA-AMPLIFIED SEQUENCE"/>
    <property type="match status" value="1"/>
</dbReference>
<gene>
    <name evidence="6" type="ORF">M6B38_114875</name>
</gene>